<dbReference type="GO" id="GO:0016787">
    <property type="term" value="F:hydrolase activity"/>
    <property type="evidence" value="ECO:0007669"/>
    <property type="project" value="UniProtKB-KW"/>
</dbReference>
<dbReference type="OrthoDB" id="436448at2759"/>
<dbReference type="InterPro" id="IPR029058">
    <property type="entry name" value="AB_hydrolase_fold"/>
</dbReference>
<protein>
    <submittedName>
        <fullName evidence="5">Bah protein</fullName>
    </submittedName>
</protein>
<sequence length="372" mass="41058">MPWRDLLCGTDSILSSFLQSKSCKTGCFSGVRHRLMVKLLRQSADLTPRSLKTLRLICDQPVPKVMLRQDVSVVTDVLRLSSRTGDTLSEVSLEVEWLLPKAAAREARQPEKPEKVTPFSWLPGSGCMAASDQCPRDFQRIVLYLHGGAYLLCTPKSLRGITFNVAAALQAAVCVPDYRRPPEHPIPGPMEDAIAVYRHLLVTMPGKDIILAGDSAGGGIAAAMMHRLKDLELPLPSCCILISPWTDLGHDGMRNATMSNEERDFLPRDLVEWCAVLTRGDLHHDDWRHSPVHAPGSLEKVCPTLVVYGEDELLSGQIVHFGSVWRDKGASITMIPVQGGVHAPLLLQHVWEPAADAFKELSRFAEVHCTKV</sequence>
<evidence type="ECO:0000256" key="3">
    <source>
        <dbReference type="PROSITE-ProRule" id="PRU10038"/>
    </source>
</evidence>
<dbReference type="SUPFAM" id="SSF53474">
    <property type="entry name" value="alpha/beta-Hydrolases"/>
    <property type="match status" value="1"/>
</dbReference>
<dbReference type="Proteomes" id="UP000604046">
    <property type="component" value="Unassembled WGS sequence"/>
</dbReference>
<dbReference type="EMBL" id="CAJNDS010002727">
    <property type="protein sequence ID" value="CAE7575082.1"/>
    <property type="molecule type" value="Genomic_DNA"/>
</dbReference>
<comment type="similarity">
    <text evidence="1">Belongs to the 'GDXG' lipolytic enzyme family.</text>
</comment>
<feature type="active site" evidence="3">
    <location>
        <position position="215"/>
    </location>
</feature>
<reference evidence="5" key="1">
    <citation type="submission" date="2021-02" db="EMBL/GenBank/DDBJ databases">
        <authorList>
            <person name="Dougan E. K."/>
            <person name="Rhodes N."/>
            <person name="Thang M."/>
            <person name="Chan C."/>
        </authorList>
    </citation>
    <scope>NUCLEOTIDE SEQUENCE</scope>
</reference>
<dbReference type="Pfam" id="PF07859">
    <property type="entry name" value="Abhydrolase_3"/>
    <property type="match status" value="1"/>
</dbReference>
<keyword evidence="2" id="KW-0378">Hydrolase</keyword>
<comment type="caution">
    <text evidence="5">The sequence shown here is derived from an EMBL/GenBank/DDBJ whole genome shotgun (WGS) entry which is preliminary data.</text>
</comment>
<dbReference type="AlphaFoldDB" id="A0A812UR75"/>
<dbReference type="PANTHER" id="PTHR48081:SF8">
    <property type="entry name" value="ALPHA_BETA HYDROLASE FOLD-3 DOMAIN-CONTAINING PROTEIN-RELATED"/>
    <property type="match status" value="1"/>
</dbReference>
<dbReference type="InterPro" id="IPR033140">
    <property type="entry name" value="Lipase_GDXG_put_SER_AS"/>
</dbReference>
<name>A0A812UR75_9DINO</name>
<gene>
    <name evidence="5" type="primary">bah</name>
    <name evidence="5" type="ORF">SNAT2548_LOCUS32803</name>
</gene>
<evidence type="ECO:0000313" key="5">
    <source>
        <dbReference type="EMBL" id="CAE7575082.1"/>
    </source>
</evidence>
<dbReference type="PROSITE" id="PS01174">
    <property type="entry name" value="LIPASE_GDXG_SER"/>
    <property type="match status" value="1"/>
</dbReference>
<keyword evidence="6" id="KW-1185">Reference proteome</keyword>
<proteinExistence type="inferred from homology"/>
<organism evidence="5 6">
    <name type="scientific">Symbiodinium natans</name>
    <dbReference type="NCBI Taxonomy" id="878477"/>
    <lineage>
        <taxon>Eukaryota</taxon>
        <taxon>Sar</taxon>
        <taxon>Alveolata</taxon>
        <taxon>Dinophyceae</taxon>
        <taxon>Suessiales</taxon>
        <taxon>Symbiodiniaceae</taxon>
        <taxon>Symbiodinium</taxon>
    </lineage>
</organism>
<accession>A0A812UR75</accession>
<dbReference type="InterPro" id="IPR050300">
    <property type="entry name" value="GDXG_lipolytic_enzyme"/>
</dbReference>
<evidence type="ECO:0000256" key="1">
    <source>
        <dbReference type="ARBA" id="ARBA00010515"/>
    </source>
</evidence>
<dbReference type="PANTHER" id="PTHR48081">
    <property type="entry name" value="AB HYDROLASE SUPERFAMILY PROTEIN C4A8.06C"/>
    <property type="match status" value="1"/>
</dbReference>
<dbReference type="Gene3D" id="3.40.50.1820">
    <property type="entry name" value="alpha/beta hydrolase"/>
    <property type="match status" value="1"/>
</dbReference>
<feature type="domain" description="Alpha/beta hydrolase fold-3" evidence="4">
    <location>
        <begin position="142"/>
        <end position="343"/>
    </location>
</feature>
<evidence type="ECO:0000313" key="6">
    <source>
        <dbReference type="Proteomes" id="UP000604046"/>
    </source>
</evidence>
<evidence type="ECO:0000256" key="2">
    <source>
        <dbReference type="ARBA" id="ARBA00022801"/>
    </source>
</evidence>
<evidence type="ECO:0000259" key="4">
    <source>
        <dbReference type="Pfam" id="PF07859"/>
    </source>
</evidence>
<dbReference type="InterPro" id="IPR013094">
    <property type="entry name" value="AB_hydrolase_3"/>
</dbReference>